<dbReference type="CDD" id="cd06602">
    <property type="entry name" value="GH31_MGAM_SI_GAA"/>
    <property type="match status" value="1"/>
</dbReference>
<dbReference type="InterPro" id="IPR013780">
    <property type="entry name" value="Glyco_hydro_b"/>
</dbReference>
<evidence type="ECO:0000256" key="2">
    <source>
        <dbReference type="ARBA" id="ARBA00007806"/>
    </source>
</evidence>
<dbReference type="EC" id="3.2.1.20" evidence="3"/>
<dbReference type="SUPFAM" id="SSF51011">
    <property type="entry name" value="Glycosyl hydrolase domain"/>
    <property type="match status" value="1"/>
</dbReference>
<feature type="domain" description="Glycoside hydrolase family 31 TIM barrel" evidence="9">
    <location>
        <begin position="538"/>
        <end position="974"/>
    </location>
</feature>
<evidence type="ECO:0000256" key="4">
    <source>
        <dbReference type="ARBA" id="ARBA00022729"/>
    </source>
</evidence>
<dbReference type="Pfam" id="PF01055">
    <property type="entry name" value="Glyco_hydro_31_2nd"/>
    <property type="match status" value="1"/>
</dbReference>
<feature type="compositionally biased region" description="Low complexity" evidence="8">
    <location>
        <begin position="70"/>
        <end position="82"/>
    </location>
</feature>
<dbReference type="InterPro" id="IPR000322">
    <property type="entry name" value="Glyco_hydro_31_TIM"/>
</dbReference>
<accession>A0ABR0GTE1</accession>
<dbReference type="InterPro" id="IPR030459">
    <property type="entry name" value="Glyco_hydro_31_CS"/>
</dbReference>
<keyword evidence="4" id="KW-0732">Signal</keyword>
<dbReference type="InterPro" id="IPR011013">
    <property type="entry name" value="Gal_mutarotase_sf_dom"/>
</dbReference>
<dbReference type="Proteomes" id="UP001323405">
    <property type="component" value="Unassembled WGS sequence"/>
</dbReference>
<comment type="similarity">
    <text evidence="2">Belongs to the glycosyl hydrolase 31 family.</text>
</comment>
<evidence type="ECO:0000256" key="6">
    <source>
        <dbReference type="ARBA" id="ARBA00023180"/>
    </source>
</evidence>
<dbReference type="GeneID" id="87904968"/>
<dbReference type="Gene3D" id="3.20.20.80">
    <property type="entry name" value="Glycosidases"/>
    <property type="match status" value="2"/>
</dbReference>
<dbReference type="PANTHER" id="PTHR22762">
    <property type="entry name" value="ALPHA-GLUCOSIDASE"/>
    <property type="match status" value="1"/>
</dbReference>
<dbReference type="InterPro" id="IPR017853">
    <property type="entry name" value="GH"/>
</dbReference>
<dbReference type="PROSITE" id="PS00707">
    <property type="entry name" value="GLYCOSYL_HYDROL_F31_2"/>
    <property type="match status" value="1"/>
</dbReference>
<dbReference type="PANTHER" id="PTHR22762:SF133">
    <property type="entry name" value="P-TYPE DOMAIN-CONTAINING PROTEIN"/>
    <property type="match status" value="1"/>
</dbReference>
<sequence>MAMTVDMHDHIRLHLPLRIRGHPKLGTANTRTPAQRQTVKWTLLGTVTRAMSSQGCGFAGEPHKAKSTVSSSSSRRSASAPRAPFPPCSPLLALFSLVMAFNSTLASAELFAGNSITWDHQSLEPGTSELPTASSESRAGLDLEDARVSSHLGLGLDFGQDYFKVEVLVFVAALSLGFKLYNRRVPRQGILSKATSLLATMALLTSISLLLTSSLLPSGTSGHKGPPVVPAKFLQTASPTTSSVPQFTVPASADKGKDVEANIDDPLAANPQLVCPGYSASNVQNTKNGFTADLDLAGPACNVYGNDIEHLSLLVEFQANERLHLQIEPRYISKENETWFRLPEVLIPKPQNDPLCEEQNSDFVVSWSNDPTFSFTVKRKATDDTLFTTEGSKLVYEDQFIEFVSALPESYNLYGLGEVIHGFRLGNNLTRTLFAADVGNDIDWNIYGSHPIYHDTRYFTTDESGKLTYAPYADDKTARYTSYTHGVYLRNAHPQEVLLRQPGITWRTLGGSIDLYFYSGPRAEDVTTKYQESAVGLPAMQQYWTLGYHQCRWGYTGWQRLQEVIDNFAKFEIPLETVWADIDYMKKYRDFENDHDTWNYTEGEEFMNRLHKNHQHWVPIVDSAIYAPNPEDEEDRYPTYERGLEADAFVKNPDGSIYYGAVWPGYTVFPDWVGAVLGEAGTIDWWIDEISRWSKNISFDGIWVDMSEVASFCVGSCGTGNLTLNPAHPPFKLPGEPGNLVLRYPEGFAKTNETEAISATKAIITQSYGPTATAVPTVTTTTTTKNFYRSTPTPGARNINWPPYVINNYHGDIGVHALSPNSTHNGGYLEYDFHNLFGHQVLNATYSALLQVQKGVRPFIIGRGTFAGSGKWAGHWGGDNEALWAFLYFSIPQALSFSIFGFPMFGVDTCGFNGNTNYELCSRWMQLSAFFPFYRNHNAMGAIDQEPYRWSSVIDATKSAMAIRYALLPYMYTLMTQASLAGSTVMRALAWEFPNEPWLADADRQFMLGDAIMVTPCLEQGADTVKGVFPGVGEGEVWYDWYTKGKVSDGVGPGENVTIGAELGHIPVYVRGGKVVPLQEPGMTTAESRQNPWRLLVGLDGTGWAEGKLYLDDGVSLEPEEVSWISFTASNNFLKVEPLGNYPDTNPLRNATVMGLEHEPKQVWLDGEVLEQEHWSYDAGRCVLELFELKEKFSGGAWVQGWEITWE</sequence>
<evidence type="ECO:0000313" key="11">
    <source>
        <dbReference type="EMBL" id="KAK4659020.1"/>
    </source>
</evidence>
<dbReference type="PROSITE" id="PS00129">
    <property type="entry name" value="GLYCOSYL_HYDROL_F31_1"/>
    <property type="match status" value="1"/>
</dbReference>
<reference evidence="11 12" key="1">
    <citation type="journal article" date="2023" name="bioRxiv">
        <title>High-quality genome assemblies of four members of thePodospora anserinaspecies complex.</title>
        <authorList>
            <person name="Ament-Velasquez S.L."/>
            <person name="Vogan A.A."/>
            <person name="Wallerman O."/>
            <person name="Hartmann F."/>
            <person name="Gautier V."/>
            <person name="Silar P."/>
            <person name="Giraud T."/>
            <person name="Johannesson H."/>
        </authorList>
    </citation>
    <scope>NUCLEOTIDE SEQUENCE [LARGE SCALE GENOMIC DNA]</scope>
    <source>
        <strain evidence="11 12">CBS 415.72m</strain>
    </source>
</reference>
<evidence type="ECO:0000259" key="9">
    <source>
        <dbReference type="Pfam" id="PF01055"/>
    </source>
</evidence>
<comment type="catalytic activity">
    <reaction evidence="1">
        <text>Hydrolysis of terminal, non-reducing (1-&gt;4)-linked alpha-D-glucose residues with release of alpha-D-glucose.</text>
        <dbReference type="EC" id="3.2.1.20"/>
    </reaction>
</comment>
<organism evidence="11 12">
    <name type="scientific">Podospora pseudocomata</name>
    <dbReference type="NCBI Taxonomy" id="2093779"/>
    <lineage>
        <taxon>Eukaryota</taxon>
        <taxon>Fungi</taxon>
        <taxon>Dikarya</taxon>
        <taxon>Ascomycota</taxon>
        <taxon>Pezizomycotina</taxon>
        <taxon>Sordariomycetes</taxon>
        <taxon>Sordariomycetidae</taxon>
        <taxon>Sordariales</taxon>
        <taxon>Podosporaceae</taxon>
        <taxon>Podospora</taxon>
    </lineage>
</organism>
<dbReference type="RefSeq" id="XP_062747992.1">
    <property type="nucleotide sequence ID" value="XM_062885061.1"/>
</dbReference>
<evidence type="ECO:0000256" key="5">
    <source>
        <dbReference type="ARBA" id="ARBA00022801"/>
    </source>
</evidence>
<protein>
    <recommendedName>
        <fullName evidence="3">alpha-glucosidase</fullName>
        <ecNumber evidence="3">3.2.1.20</ecNumber>
    </recommendedName>
</protein>
<name>A0ABR0GTE1_9PEZI</name>
<feature type="region of interest" description="Disordered" evidence="8">
    <location>
        <begin position="55"/>
        <end position="84"/>
    </location>
</feature>
<evidence type="ECO:0000256" key="8">
    <source>
        <dbReference type="SAM" id="MobiDB-lite"/>
    </source>
</evidence>
<gene>
    <name evidence="11" type="ORF">QC762_106640</name>
</gene>
<dbReference type="Pfam" id="PF21365">
    <property type="entry name" value="Glyco_hydro_31_3rd"/>
    <property type="match status" value="1"/>
</dbReference>
<dbReference type="Gene3D" id="2.60.40.1760">
    <property type="entry name" value="glycosyl hydrolase (family 31)"/>
    <property type="match status" value="1"/>
</dbReference>
<keyword evidence="6" id="KW-0325">Glycoprotein</keyword>
<evidence type="ECO:0000256" key="1">
    <source>
        <dbReference type="ARBA" id="ARBA00001657"/>
    </source>
</evidence>
<keyword evidence="12" id="KW-1185">Reference proteome</keyword>
<comment type="caution">
    <text evidence="11">The sequence shown here is derived from an EMBL/GenBank/DDBJ whole genome shotgun (WGS) entry which is preliminary data.</text>
</comment>
<keyword evidence="7" id="KW-0326">Glycosidase</keyword>
<dbReference type="SUPFAM" id="SSF51445">
    <property type="entry name" value="(Trans)glycosidases"/>
    <property type="match status" value="1"/>
</dbReference>
<dbReference type="EMBL" id="JAFFHA010000001">
    <property type="protein sequence ID" value="KAK4659020.1"/>
    <property type="molecule type" value="Genomic_DNA"/>
</dbReference>
<dbReference type="InterPro" id="IPR048395">
    <property type="entry name" value="Glyco_hydro_31_C"/>
</dbReference>
<evidence type="ECO:0000256" key="7">
    <source>
        <dbReference type="ARBA" id="ARBA00023295"/>
    </source>
</evidence>
<dbReference type="InterPro" id="IPR030458">
    <property type="entry name" value="Glyco_hydro_31_AS"/>
</dbReference>
<feature type="domain" description="Glycosyl hydrolase family 31 C-terminal" evidence="10">
    <location>
        <begin position="982"/>
        <end position="1076"/>
    </location>
</feature>
<dbReference type="CDD" id="cd14752">
    <property type="entry name" value="GH31_N"/>
    <property type="match status" value="1"/>
</dbReference>
<keyword evidence="5" id="KW-0378">Hydrolase</keyword>
<evidence type="ECO:0000313" key="12">
    <source>
        <dbReference type="Proteomes" id="UP001323405"/>
    </source>
</evidence>
<proteinExistence type="inferred from homology"/>
<evidence type="ECO:0000256" key="3">
    <source>
        <dbReference type="ARBA" id="ARBA00012741"/>
    </source>
</evidence>
<dbReference type="SUPFAM" id="SSF74650">
    <property type="entry name" value="Galactose mutarotase-like"/>
    <property type="match status" value="1"/>
</dbReference>
<dbReference type="Gene3D" id="2.60.40.1180">
    <property type="entry name" value="Golgi alpha-mannosidase II"/>
    <property type="match status" value="2"/>
</dbReference>
<evidence type="ECO:0000259" key="10">
    <source>
        <dbReference type="Pfam" id="PF21365"/>
    </source>
</evidence>